<accession>I3V4M0</accession>
<organism evidence="1 2">
    <name type="scientific">Pseudomonas putida ND6</name>
    <dbReference type="NCBI Taxonomy" id="231023"/>
    <lineage>
        <taxon>Bacteria</taxon>
        <taxon>Pseudomonadati</taxon>
        <taxon>Pseudomonadota</taxon>
        <taxon>Gammaproteobacteria</taxon>
        <taxon>Pseudomonadales</taxon>
        <taxon>Pseudomonadaceae</taxon>
        <taxon>Pseudomonas</taxon>
    </lineage>
</organism>
<protein>
    <submittedName>
        <fullName evidence="1">Uncharacterized protein</fullName>
    </submittedName>
</protein>
<dbReference type="KEGG" id="ppi:YSA_10915"/>
<dbReference type="HOGENOM" id="CLU_3187978_0_0_6"/>
<sequence>MAGQLVRQSGVGLFKAHLYLVDSIERIITARSQRLNDYKEEILREK</sequence>
<proteinExistence type="predicted"/>
<name>I3V4M0_PSEPU</name>
<dbReference type="EMBL" id="CP003588">
    <property type="protein sequence ID" value="AFK72691.1"/>
    <property type="molecule type" value="Genomic_DNA"/>
</dbReference>
<dbReference type="AlphaFoldDB" id="I3V4M0"/>
<dbReference type="Proteomes" id="UP000005268">
    <property type="component" value="Chromosome"/>
</dbReference>
<evidence type="ECO:0000313" key="2">
    <source>
        <dbReference type="Proteomes" id="UP000005268"/>
    </source>
</evidence>
<gene>
    <name evidence="1" type="ORF">YSA_10915</name>
</gene>
<reference evidence="1 2" key="1">
    <citation type="journal article" date="2012" name="J. Bacteriol.">
        <title>Complete Genome Sequence of the Naphthalene-Degrading Pseudomonas putida Strain ND6.</title>
        <authorList>
            <person name="Li S."/>
            <person name="Zhao H."/>
            <person name="Li Y."/>
            <person name="Niu S."/>
            <person name="Cai B."/>
        </authorList>
    </citation>
    <scope>NUCLEOTIDE SEQUENCE [LARGE SCALE GENOMIC DNA]</scope>
    <source>
        <strain evidence="1 2">ND6</strain>
    </source>
</reference>
<evidence type="ECO:0000313" key="1">
    <source>
        <dbReference type="EMBL" id="AFK72691.1"/>
    </source>
</evidence>